<evidence type="ECO:0000313" key="1">
    <source>
        <dbReference type="EMBL" id="QDT39474.1"/>
    </source>
</evidence>
<evidence type="ECO:0000313" key="2">
    <source>
        <dbReference type="Proteomes" id="UP000317318"/>
    </source>
</evidence>
<organism evidence="1 2">
    <name type="scientific">Stratiformator vulcanicus</name>
    <dbReference type="NCBI Taxonomy" id="2527980"/>
    <lineage>
        <taxon>Bacteria</taxon>
        <taxon>Pseudomonadati</taxon>
        <taxon>Planctomycetota</taxon>
        <taxon>Planctomycetia</taxon>
        <taxon>Planctomycetales</taxon>
        <taxon>Planctomycetaceae</taxon>
        <taxon>Stratiformator</taxon>
    </lineage>
</organism>
<dbReference type="KEGG" id="svp:Pan189_38820"/>
<name>A0A517R6F3_9PLAN</name>
<dbReference type="AlphaFoldDB" id="A0A517R6F3"/>
<reference evidence="1 2" key="1">
    <citation type="submission" date="2019-02" db="EMBL/GenBank/DDBJ databases">
        <title>Deep-cultivation of Planctomycetes and their phenomic and genomic characterization uncovers novel biology.</title>
        <authorList>
            <person name="Wiegand S."/>
            <person name="Jogler M."/>
            <person name="Boedeker C."/>
            <person name="Pinto D."/>
            <person name="Vollmers J."/>
            <person name="Rivas-Marin E."/>
            <person name="Kohn T."/>
            <person name="Peeters S.H."/>
            <person name="Heuer A."/>
            <person name="Rast P."/>
            <person name="Oberbeckmann S."/>
            <person name="Bunk B."/>
            <person name="Jeske O."/>
            <person name="Meyerdierks A."/>
            <person name="Storesund J.E."/>
            <person name="Kallscheuer N."/>
            <person name="Luecker S."/>
            <person name="Lage O.M."/>
            <person name="Pohl T."/>
            <person name="Merkel B.J."/>
            <person name="Hornburger P."/>
            <person name="Mueller R.-W."/>
            <person name="Bruemmer F."/>
            <person name="Labrenz M."/>
            <person name="Spormann A.M."/>
            <person name="Op den Camp H."/>
            <person name="Overmann J."/>
            <person name="Amann R."/>
            <person name="Jetten M.S.M."/>
            <person name="Mascher T."/>
            <person name="Medema M.H."/>
            <person name="Devos D.P."/>
            <person name="Kaster A.-K."/>
            <person name="Ovreas L."/>
            <person name="Rohde M."/>
            <person name="Galperin M.Y."/>
            <person name="Jogler C."/>
        </authorList>
    </citation>
    <scope>NUCLEOTIDE SEQUENCE [LARGE SCALE GENOMIC DNA]</scope>
    <source>
        <strain evidence="1 2">Pan189</strain>
    </source>
</reference>
<protein>
    <submittedName>
        <fullName evidence="1">Uncharacterized protein</fullName>
    </submittedName>
</protein>
<keyword evidence="2" id="KW-1185">Reference proteome</keyword>
<proteinExistence type="predicted"/>
<dbReference type="EMBL" id="CP036268">
    <property type="protein sequence ID" value="QDT39474.1"/>
    <property type="molecule type" value="Genomic_DNA"/>
</dbReference>
<dbReference type="Proteomes" id="UP000317318">
    <property type="component" value="Chromosome"/>
</dbReference>
<accession>A0A517R6F3</accession>
<gene>
    <name evidence="1" type="ORF">Pan189_38820</name>
</gene>
<sequence length="50" mass="5454">MLAMRKVLTIFVHRSKDQVQSVIVNGGNGAVKSPFLPEDNLACQNSEVLV</sequence>